<comment type="similarity">
    <text evidence="2">Belongs to the peptidase A24 family.</text>
</comment>
<feature type="transmembrane region" description="Helical" evidence="7">
    <location>
        <begin position="125"/>
        <end position="142"/>
    </location>
</feature>
<evidence type="ECO:0000256" key="4">
    <source>
        <dbReference type="ARBA" id="ARBA00022692"/>
    </source>
</evidence>
<comment type="caution">
    <text evidence="10">The sequence shown here is derived from an EMBL/GenBank/DDBJ whole genome shotgun (WGS) entry which is preliminary data.</text>
</comment>
<evidence type="ECO:0000256" key="3">
    <source>
        <dbReference type="ARBA" id="ARBA00022475"/>
    </source>
</evidence>
<evidence type="ECO:0000313" key="11">
    <source>
        <dbReference type="Proteomes" id="UP000177306"/>
    </source>
</evidence>
<dbReference type="Pfam" id="PF06750">
    <property type="entry name" value="A24_N_bact"/>
    <property type="match status" value="1"/>
</dbReference>
<accession>A0A1F6EHW4</accession>
<dbReference type="PANTHER" id="PTHR30487:SF0">
    <property type="entry name" value="PREPILIN LEADER PEPTIDASE_N-METHYLTRANSFERASE-RELATED"/>
    <property type="match status" value="1"/>
</dbReference>
<keyword evidence="4 7" id="KW-0812">Transmembrane</keyword>
<dbReference type="InterPro" id="IPR000045">
    <property type="entry name" value="Prepilin_IV_endopep_pep"/>
</dbReference>
<evidence type="ECO:0000259" key="9">
    <source>
        <dbReference type="Pfam" id="PF06750"/>
    </source>
</evidence>
<dbReference type="InterPro" id="IPR010627">
    <property type="entry name" value="Prepilin_pept_A24_N"/>
</dbReference>
<keyword evidence="3" id="KW-1003">Cell membrane</keyword>
<evidence type="ECO:0000313" key="10">
    <source>
        <dbReference type="EMBL" id="OGG73218.1"/>
    </source>
</evidence>
<feature type="transmembrane region" description="Helical" evidence="7">
    <location>
        <begin position="252"/>
        <end position="280"/>
    </location>
</feature>
<protein>
    <recommendedName>
        <fullName evidence="12">Prepilin peptidase</fullName>
    </recommendedName>
</protein>
<dbReference type="AlphaFoldDB" id="A0A1F6EHW4"/>
<reference evidence="10 11" key="1">
    <citation type="journal article" date="2016" name="Nat. Commun.">
        <title>Thousands of microbial genomes shed light on interconnected biogeochemical processes in an aquifer system.</title>
        <authorList>
            <person name="Anantharaman K."/>
            <person name="Brown C.T."/>
            <person name="Hug L.A."/>
            <person name="Sharon I."/>
            <person name="Castelle C.J."/>
            <person name="Probst A.J."/>
            <person name="Thomas B.C."/>
            <person name="Singh A."/>
            <person name="Wilkins M.J."/>
            <person name="Karaoz U."/>
            <person name="Brodie E.L."/>
            <person name="Williams K.H."/>
            <person name="Hubbard S.S."/>
            <person name="Banfield J.F."/>
        </authorList>
    </citation>
    <scope>NUCLEOTIDE SEQUENCE [LARGE SCALE GENOMIC DNA]</scope>
</reference>
<feature type="domain" description="Prepilin type IV endopeptidase peptidase" evidence="8">
    <location>
        <begin position="101"/>
        <end position="213"/>
    </location>
</feature>
<feature type="transmembrane region" description="Helical" evidence="7">
    <location>
        <begin position="71"/>
        <end position="89"/>
    </location>
</feature>
<dbReference type="Pfam" id="PF01478">
    <property type="entry name" value="Peptidase_A24"/>
    <property type="match status" value="1"/>
</dbReference>
<dbReference type="GO" id="GO:0005886">
    <property type="term" value="C:plasma membrane"/>
    <property type="evidence" value="ECO:0007669"/>
    <property type="project" value="UniProtKB-SubCell"/>
</dbReference>
<evidence type="ECO:0000256" key="7">
    <source>
        <dbReference type="SAM" id="Phobius"/>
    </source>
</evidence>
<feature type="domain" description="Prepilin peptidase A24 N-terminal" evidence="9">
    <location>
        <begin position="11"/>
        <end position="87"/>
    </location>
</feature>
<evidence type="ECO:0000259" key="8">
    <source>
        <dbReference type="Pfam" id="PF01478"/>
    </source>
</evidence>
<dbReference type="GO" id="GO:0004190">
    <property type="term" value="F:aspartic-type endopeptidase activity"/>
    <property type="evidence" value="ECO:0007669"/>
    <property type="project" value="InterPro"/>
</dbReference>
<dbReference type="PANTHER" id="PTHR30487">
    <property type="entry name" value="TYPE 4 PREPILIN-LIKE PROTEINS LEADER PEPTIDE-PROCESSING ENZYME"/>
    <property type="match status" value="1"/>
</dbReference>
<evidence type="ECO:0000256" key="5">
    <source>
        <dbReference type="ARBA" id="ARBA00022989"/>
    </source>
</evidence>
<proteinExistence type="inferred from homology"/>
<dbReference type="Gene3D" id="1.20.120.1220">
    <property type="match status" value="1"/>
</dbReference>
<keyword evidence="5 7" id="KW-1133">Transmembrane helix</keyword>
<dbReference type="GO" id="GO:0006465">
    <property type="term" value="P:signal peptide processing"/>
    <property type="evidence" value="ECO:0007669"/>
    <property type="project" value="TreeGrafter"/>
</dbReference>
<dbReference type="Proteomes" id="UP000177306">
    <property type="component" value="Unassembled WGS sequence"/>
</dbReference>
<dbReference type="InterPro" id="IPR050882">
    <property type="entry name" value="Prepilin_peptidase/N-MTase"/>
</dbReference>
<comment type="subcellular location">
    <subcellularLocation>
        <location evidence="1">Cell membrane</location>
        <topology evidence="1">Multi-pass membrane protein</topology>
    </subcellularLocation>
</comment>
<evidence type="ECO:0000256" key="1">
    <source>
        <dbReference type="ARBA" id="ARBA00004651"/>
    </source>
</evidence>
<evidence type="ECO:0000256" key="2">
    <source>
        <dbReference type="ARBA" id="ARBA00005801"/>
    </source>
</evidence>
<dbReference type="EMBL" id="MFLY01000005">
    <property type="protein sequence ID" value="OGG73218.1"/>
    <property type="molecule type" value="Genomic_DNA"/>
</dbReference>
<sequence>MFLEAVTWGMLGLIVGSFTNVLILRHGHASLMGRSACPRCKRELEWYELVPVLSWLVLRGRCRTCHARISLQYPAVELLMGGLFVAIGLAPVSSVVRIVGCAIAILLVAIAVYDLRHTIMPDSWVYGFAGLSLFGSTFAIALEGEASVSSVSLLLVAGPLTAFPLWFLWRISGGRWMGFGDVKFALGMGWLLGAWQGFVALTLAFVIGAIVGVGVLLPLPYFFQALRSIGITGFHATTRGFTMKSEVPFGPFLIFSTCIVWISLLHGVDIASYLTGLFFLY</sequence>
<feature type="transmembrane region" description="Helical" evidence="7">
    <location>
        <begin position="190"/>
        <end position="217"/>
    </location>
</feature>
<gene>
    <name evidence="10" type="ORF">A3A38_02390</name>
</gene>
<organism evidence="10 11">
    <name type="scientific">Candidatus Kaiserbacteria bacterium RIFCSPLOWO2_01_FULL_53_17</name>
    <dbReference type="NCBI Taxonomy" id="1798511"/>
    <lineage>
        <taxon>Bacteria</taxon>
        <taxon>Candidatus Kaiseribacteriota</taxon>
    </lineage>
</organism>
<feature type="transmembrane region" description="Helical" evidence="7">
    <location>
        <begin position="148"/>
        <end position="169"/>
    </location>
</feature>
<evidence type="ECO:0008006" key="12">
    <source>
        <dbReference type="Google" id="ProtNLM"/>
    </source>
</evidence>
<feature type="transmembrane region" description="Helical" evidence="7">
    <location>
        <begin position="6"/>
        <end position="24"/>
    </location>
</feature>
<feature type="transmembrane region" description="Helical" evidence="7">
    <location>
        <begin position="95"/>
        <end position="113"/>
    </location>
</feature>
<name>A0A1F6EHW4_9BACT</name>
<keyword evidence="6 7" id="KW-0472">Membrane</keyword>
<evidence type="ECO:0000256" key="6">
    <source>
        <dbReference type="ARBA" id="ARBA00023136"/>
    </source>
</evidence>